<evidence type="ECO:0000313" key="1">
    <source>
        <dbReference type="EMBL" id="KAH7295157.1"/>
    </source>
</evidence>
<comment type="caution">
    <text evidence="1">The sequence shown here is derived from an EMBL/GenBank/DDBJ whole genome shotgun (WGS) entry which is preliminary data.</text>
</comment>
<sequence length="136" mass="15538">MCAEVLAFHNYNLPLYVSQLAVSWSIDCVLVNVELIGCVLVNGESRMSWSIGCVLVNVESRICTSATNDFLIDYIVCCCIYLSYAMVKIDLKFRLFCYSVCKQRNTLLLSYVNRYSADVFFTFFEAQYIVIHSQSS</sequence>
<dbReference type="EMBL" id="CM035432">
    <property type="protein sequence ID" value="KAH7295157.1"/>
    <property type="molecule type" value="Genomic_DNA"/>
</dbReference>
<evidence type="ECO:0000313" key="2">
    <source>
        <dbReference type="Proteomes" id="UP000825935"/>
    </source>
</evidence>
<accession>A0A8T2RHF7</accession>
<keyword evidence="2" id="KW-1185">Reference proteome</keyword>
<dbReference type="AlphaFoldDB" id="A0A8T2RHF7"/>
<protein>
    <submittedName>
        <fullName evidence="1">Uncharacterized protein</fullName>
    </submittedName>
</protein>
<gene>
    <name evidence="1" type="ORF">KP509_27G035300</name>
</gene>
<dbReference type="Proteomes" id="UP000825935">
    <property type="component" value="Chromosome 27"/>
</dbReference>
<reference evidence="1 2" key="1">
    <citation type="submission" date="2021-08" db="EMBL/GenBank/DDBJ databases">
        <title>WGS assembly of Ceratopteris richardii.</title>
        <authorList>
            <person name="Marchant D.B."/>
            <person name="Chen G."/>
            <person name="Jenkins J."/>
            <person name="Shu S."/>
            <person name="Leebens-Mack J."/>
            <person name="Grimwood J."/>
            <person name="Schmutz J."/>
            <person name="Soltis P."/>
            <person name="Soltis D."/>
            <person name="Chen Z.-H."/>
        </authorList>
    </citation>
    <scope>NUCLEOTIDE SEQUENCE [LARGE SCALE GENOMIC DNA]</scope>
    <source>
        <strain evidence="1">Whitten #5841</strain>
        <tissue evidence="1">Leaf</tissue>
    </source>
</reference>
<organism evidence="1 2">
    <name type="scientific">Ceratopteris richardii</name>
    <name type="common">Triangle waterfern</name>
    <dbReference type="NCBI Taxonomy" id="49495"/>
    <lineage>
        <taxon>Eukaryota</taxon>
        <taxon>Viridiplantae</taxon>
        <taxon>Streptophyta</taxon>
        <taxon>Embryophyta</taxon>
        <taxon>Tracheophyta</taxon>
        <taxon>Polypodiopsida</taxon>
        <taxon>Polypodiidae</taxon>
        <taxon>Polypodiales</taxon>
        <taxon>Pteridineae</taxon>
        <taxon>Pteridaceae</taxon>
        <taxon>Parkerioideae</taxon>
        <taxon>Ceratopteris</taxon>
    </lineage>
</organism>
<name>A0A8T2RHF7_CERRI</name>
<proteinExistence type="predicted"/>